<accession>A0A7J7L1W1</accession>
<keyword evidence="4" id="KW-1133">Transmembrane helix</keyword>
<evidence type="ECO:0000259" key="9">
    <source>
        <dbReference type="PROSITE" id="PS51758"/>
    </source>
</evidence>
<dbReference type="InterPro" id="IPR033122">
    <property type="entry name" value="LETM1-like_RBD"/>
</dbReference>
<evidence type="ECO:0000256" key="7">
    <source>
        <dbReference type="PROSITE-ProRule" id="PRU01094"/>
    </source>
</evidence>
<keyword evidence="3" id="KW-0999">Mitochondrion inner membrane</keyword>
<evidence type="ECO:0000256" key="8">
    <source>
        <dbReference type="SAM" id="Coils"/>
    </source>
</evidence>
<comment type="caution">
    <text evidence="10">The sequence shown here is derived from an EMBL/GenBank/DDBJ whole genome shotgun (WGS) entry which is preliminary data.</text>
</comment>
<dbReference type="PROSITE" id="PS51758">
    <property type="entry name" value="LETM1_RBD"/>
    <property type="match status" value="1"/>
</dbReference>
<feature type="domain" description="Letm1 RBD" evidence="9">
    <location>
        <begin position="10"/>
        <end position="199"/>
    </location>
</feature>
<evidence type="ECO:0000256" key="3">
    <source>
        <dbReference type="ARBA" id="ARBA00022792"/>
    </source>
</evidence>
<keyword evidence="2" id="KW-0812">Transmembrane</keyword>
<organism evidence="10 11">
    <name type="scientific">Kingdonia uniflora</name>
    <dbReference type="NCBI Taxonomy" id="39325"/>
    <lineage>
        <taxon>Eukaryota</taxon>
        <taxon>Viridiplantae</taxon>
        <taxon>Streptophyta</taxon>
        <taxon>Embryophyta</taxon>
        <taxon>Tracheophyta</taxon>
        <taxon>Spermatophyta</taxon>
        <taxon>Magnoliopsida</taxon>
        <taxon>Ranunculales</taxon>
        <taxon>Circaeasteraceae</taxon>
        <taxon>Kingdonia</taxon>
    </lineage>
</organism>
<keyword evidence="11" id="KW-1185">Reference proteome</keyword>
<dbReference type="AlphaFoldDB" id="A0A7J7L1W1"/>
<gene>
    <name evidence="10" type="ORF">GIB67_016008</name>
</gene>
<comment type="subcellular location">
    <subcellularLocation>
        <location evidence="1">Mitochondrion inner membrane</location>
        <topology evidence="1">Single-pass membrane protein</topology>
    </subcellularLocation>
</comment>
<dbReference type="GO" id="GO:0005743">
    <property type="term" value="C:mitochondrial inner membrane"/>
    <property type="evidence" value="ECO:0007669"/>
    <property type="project" value="UniProtKB-SubCell"/>
</dbReference>
<keyword evidence="5 7" id="KW-0496">Mitochondrion</keyword>
<dbReference type="EMBL" id="JACGCM010002686">
    <property type="protein sequence ID" value="KAF6136552.1"/>
    <property type="molecule type" value="Genomic_DNA"/>
</dbReference>
<dbReference type="PANTHER" id="PTHR14009:SF31">
    <property type="entry name" value="MITOCHONDRIAL PROTON_CALCIUM EXCHANGER PROTEIN"/>
    <property type="match status" value="1"/>
</dbReference>
<proteinExistence type="predicted"/>
<evidence type="ECO:0000256" key="6">
    <source>
        <dbReference type="ARBA" id="ARBA00023136"/>
    </source>
</evidence>
<dbReference type="InterPro" id="IPR044202">
    <property type="entry name" value="LETM1/MDM38-like"/>
</dbReference>
<keyword evidence="8" id="KW-0175">Coiled coil</keyword>
<evidence type="ECO:0000313" key="11">
    <source>
        <dbReference type="Proteomes" id="UP000541444"/>
    </source>
</evidence>
<evidence type="ECO:0000256" key="1">
    <source>
        <dbReference type="ARBA" id="ARBA00004434"/>
    </source>
</evidence>
<protein>
    <recommendedName>
        <fullName evidence="9">Letm1 RBD domain-containing protein</fullName>
    </recommendedName>
</protein>
<name>A0A7J7L1W1_9MAGN</name>
<evidence type="ECO:0000313" key="10">
    <source>
        <dbReference type="EMBL" id="KAF6136552.1"/>
    </source>
</evidence>
<feature type="coiled-coil region" evidence="8">
    <location>
        <begin position="268"/>
        <end position="295"/>
    </location>
</feature>
<dbReference type="Pfam" id="PF07766">
    <property type="entry name" value="LETM1_RBD"/>
    <property type="match status" value="1"/>
</dbReference>
<evidence type="ECO:0000256" key="2">
    <source>
        <dbReference type="ARBA" id="ARBA00022692"/>
    </source>
</evidence>
<dbReference type="GO" id="GO:0030003">
    <property type="term" value="P:intracellular monoatomic cation homeostasis"/>
    <property type="evidence" value="ECO:0007669"/>
    <property type="project" value="TreeGrafter"/>
</dbReference>
<sequence length="406" mass="46095">TSNMQKALKRNLNARIEHTKLLQDTVKEMAKEVQNSKSGEIKKTGEDKDAFFEKINRAAPFCIKEILGFANLLNNELTLDNISRPRLDNMCMYMGIYPCETDAYLRYMLTRSLAMIEADNRLIQQEGVESLLDAELREESSLLVGLCLNHSVPFSLLIFSRAFNVSRKFMPEEAVQATLSSLSDEVMDTLGRTALASEVSVSGRRKLELLETQELIKSVSGEYEDFLGLVNKEIGLYNSMVQKEGTYEESLNLYGSARKKAAEVPVENKVSSELIDKVDAMLQNLEKELNNIGDSLGDSHKLQKLEMEIPYTCIELLLPSCHSHQLPLVLDLNENFRLSMTSICRGYDDKVIPEEVATTAIHLKNNIDKKYIQELINNLSKNEKGNHSFFLHRHTIFFPRNQVLCT</sequence>
<keyword evidence="6" id="KW-0472">Membrane</keyword>
<dbReference type="OrthoDB" id="275278at2759"/>
<dbReference type="PANTHER" id="PTHR14009">
    <property type="entry name" value="LEUCINE ZIPPER-EF-HAND CONTAINING TRANSMEMBRANE PROTEIN"/>
    <property type="match status" value="1"/>
</dbReference>
<evidence type="ECO:0000256" key="5">
    <source>
        <dbReference type="ARBA" id="ARBA00023128"/>
    </source>
</evidence>
<dbReference type="Proteomes" id="UP000541444">
    <property type="component" value="Unassembled WGS sequence"/>
</dbReference>
<reference evidence="10 11" key="1">
    <citation type="journal article" date="2020" name="IScience">
        <title>Genome Sequencing of the Endangered Kingdonia uniflora (Circaeasteraceae, Ranunculales) Reveals Potential Mechanisms of Evolutionary Specialization.</title>
        <authorList>
            <person name="Sun Y."/>
            <person name="Deng T."/>
            <person name="Zhang A."/>
            <person name="Moore M.J."/>
            <person name="Landis J.B."/>
            <person name="Lin N."/>
            <person name="Zhang H."/>
            <person name="Zhang X."/>
            <person name="Huang J."/>
            <person name="Zhang X."/>
            <person name="Sun H."/>
            <person name="Wang H."/>
        </authorList>
    </citation>
    <scope>NUCLEOTIDE SEQUENCE [LARGE SCALE GENOMIC DNA]</scope>
    <source>
        <strain evidence="10">TB1705</strain>
        <tissue evidence="10">Leaf</tissue>
    </source>
</reference>
<dbReference type="GO" id="GO:0043022">
    <property type="term" value="F:ribosome binding"/>
    <property type="evidence" value="ECO:0007669"/>
    <property type="project" value="InterPro"/>
</dbReference>
<evidence type="ECO:0000256" key="4">
    <source>
        <dbReference type="ARBA" id="ARBA00022989"/>
    </source>
</evidence>
<feature type="non-terminal residue" evidence="10">
    <location>
        <position position="1"/>
    </location>
</feature>